<evidence type="ECO:0000259" key="1">
    <source>
        <dbReference type="SMART" id="SM00579"/>
    </source>
</evidence>
<protein>
    <submittedName>
        <fullName evidence="2">F-box domain</fullName>
    </submittedName>
</protein>
<dbReference type="AlphaFoldDB" id="A0A8T1YSA3"/>
<dbReference type="InterPro" id="IPR053781">
    <property type="entry name" value="F-box_AtFBL13-like"/>
</dbReference>
<dbReference type="Proteomes" id="UP000694251">
    <property type="component" value="Chromosome 12"/>
</dbReference>
<reference evidence="2 3" key="1">
    <citation type="submission" date="2020-12" db="EMBL/GenBank/DDBJ databases">
        <title>Concerted genomic and epigenomic changes stabilize Arabidopsis allopolyploids.</title>
        <authorList>
            <person name="Chen Z."/>
        </authorList>
    </citation>
    <scope>NUCLEOTIDE SEQUENCE [LARGE SCALE GENOMIC DNA]</scope>
    <source>
        <strain evidence="2">As9502</strain>
        <tissue evidence="2">Leaf</tissue>
    </source>
</reference>
<evidence type="ECO:0000313" key="3">
    <source>
        <dbReference type="Proteomes" id="UP000694251"/>
    </source>
</evidence>
<dbReference type="PANTHER" id="PTHR31293:SF16">
    <property type="entry name" value="RNI-LIKE SUPERFAMILY PROTEIN"/>
    <property type="match status" value="1"/>
</dbReference>
<comment type="caution">
    <text evidence="2">The sequence shown here is derived from an EMBL/GenBank/DDBJ whole genome shotgun (WGS) entry which is preliminary data.</text>
</comment>
<dbReference type="InterPro" id="IPR055411">
    <property type="entry name" value="LRR_FXL15/At3g58940/PEG3-like"/>
</dbReference>
<dbReference type="EMBL" id="JAEFBJ010000012">
    <property type="protein sequence ID" value="KAG7548844.1"/>
    <property type="molecule type" value="Genomic_DNA"/>
</dbReference>
<dbReference type="OrthoDB" id="1100844at2759"/>
<dbReference type="CDD" id="cd22160">
    <property type="entry name" value="F-box_AtFBL13-like"/>
    <property type="match status" value="1"/>
</dbReference>
<accession>A0A8T1YSA3</accession>
<evidence type="ECO:0000313" key="2">
    <source>
        <dbReference type="EMBL" id="KAG7548844.1"/>
    </source>
</evidence>
<sequence>MKLKKKKKVIIGGYRDLISGLPDALICHILSFLPTKEAASTTVLAKRWKPLLAFVPNLEFDDSFYFHPPMTYKERRKSSEDFMRFVDSVLALKAKAQAPLNRFHVKCEDVVDQYWVLEWIPKVLKRGVLDIDLRIPTSLGYCSRSSFYTLPSNIFVSKTLVKLKIEFEDGVNIYVKGDVSLPKLKILHLDYFQTDTSTFNKLISGCHVLEELVLINLKWNWNYLEPQPCSVIVSVPTLKRLKFCHSETFYEVEDVDEANESVSFSFDNPNLVYLEYSDSMEDKYQQVSFDSLVEASLGLRMTPDQIVHVTCSEGFTLEPRDKNNLKKLLMGICNVKILYLSCDTLKVLNDCSETIPVFNNLMQLTIEPSVEWESLPALLKNCSNLETLVFEGLHHHYTKRCDDEDGCLCKCPDDCGGNVIRNCLLSSPVKVLKILKFGGICDDDEGVETQSEQVKHFLKTMPNLEQMILYYDTPNDQDVMKVCKQLQKLRRVASAKCNVKIISDNLSLSSTMSTKRGRRRYFSGFKNLR</sequence>
<dbReference type="InterPro" id="IPR055294">
    <property type="entry name" value="FBL60-like"/>
</dbReference>
<name>A0A8T1YSA3_ARASU</name>
<organism evidence="2 3">
    <name type="scientific">Arabidopsis suecica</name>
    <name type="common">Swedish thale-cress</name>
    <name type="synonym">Cardaminopsis suecica</name>
    <dbReference type="NCBI Taxonomy" id="45249"/>
    <lineage>
        <taxon>Eukaryota</taxon>
        <taxon>Viridiplantae</taxon>
        <taxon>Streptophyta</taxon>
        <taxon>Embryophyta</taxon>
        <taxon>Tracheophyta</taxon>
        <taxon>Spermatophyta</taxon>
        <taxon>Magnoliopsida</taxon>
        <taxon>eudicotyledons</taxon>
        <taxon>Gunneridae</taxon>
        <taxon>Pentapetalae</taxon>
        <taxon>rosids</taxon>
        <taxon>malvids</taxon>
        <taxon>Brassicales</taxon>
        <taxon>Brassicaceae</taxon>
        <taxon>Camelineae</taxon>
        <taxon>Arabidopsis</taxon>
    </lineage>
</organism>
<dbReference type="Pfam" id="PF24758">
    <property type="entry name" value="LRR_At5g56370"/>
    <property type="match status" value="1"/>
</dbReference>
<dbReference type="InterPro" id="IPR006566">
    <property type="entry name" value="FBD"/>
</dbReference>
<gene>
    <name evidence="2" type="ORF">ISN44_As12g039940</name>
</gene>
<dbReference type="InterPro" id="IPR001810">
    <property type="entry name" value="F-box_dom"/>
</dbReference>
<dbReference type="Pfam" id="PF00646">
    <property type="entry name" value="F-box"/>
    <property type="match status" value="1"/>
</dbReference>
<dbReference type="SMART" id="SM00579">
    <property type="entry name" value="FBD"/>
    <property type="match status" value="1"/>
</dbReference>
<feature type="domain" description="FBD" evidence="1">
    <location>
        <begin position="422"/>
        <end position="502"/>
    </location>
</feature>
<dbReference type="PANTHER" id="PTHR31293">
    <property type="entry name" value="RNI-LIKE SUPERFAMILY PROTEIN"/>
    <property type="match status" value="1"/>
</dbReference>
<proteinExistence type="predicted"/>
<keyword evidence="3" id="KW-1185">Reference proteome</keyword>